<reference evidence="4" key="1">
    <citation type="journal article" date="2013" name="Genome Announc.">
        <title>Draft genome sequence of the ascomycete Phaeoacremonium aleophilum strain UCR-PA7, a causal agent of the esca disease complex in grapevines.</title>
        <authorList>
            <person name="Blanco-Ulate B."/>
            <person name="Rolshausen P."/>
            <person name="Cantu D."/>
        </authorList>
    </citation>
    <scope>NUCLEOTIDE SEQUENCE [LARGE SCALE GENOMIC DNA]</scope>
    <source>
        <strain evidence="4">UCR-PA7</strain>
    </source>
</reference>
<protein>
    <recommendedName>
        <fullName evidence="2">Yeast cell wall synthesis Kre9/Knh1-like N-terminal domain-containing protein</fullName>
    </recommendedName>
</protein>
<dbReference type="HOGENOM" id="CLU_2544209_0_0_1"/>
<evidence type="ECO:0000256" key="1">
    <source>
        <dbReference type="ARBA" id="ARBA00022729"/>
    </source>
</evidence>
<gene>
    <name evidence="3" type="ORF">UCRPA7_2940</name>
</gene>
<dbReference type="KEGG" id="tmn:UCRPA7_2940"/>
<dbReference type="EMBL" id="KB932992">
    <property type="protein sequence ID" value="EOO01572.1"/>
    <property type="molecule type" value="Genomic_DNA"/>
</dbReference>
<dbReference type="GeneID" id="19323240"/>
<organism evidence="3 4">
    <name type="scientific">Phaeoacremonium minimum (strain UCR-PA7)</name>
    <name type="common">Esca disease fungus</name>
    <name type="synonym">Togninia minima</name>
    <dbReference type="NCBI Taxonomy" id="1286976"/>
    <lineage>
        <taxon>Eukaryota</taxon>
        <taxon>Fungi</taxon>
        <taxon>Dikarya</taxon>
        <taxon>Ascomycota</taxon>
        <taxon>Pezizomycotina</taxon>
        <taxon>Sordariomycetes</taxon>
        <taxon>Sordariomycetidae</taxon>
        <taxon>Togniniales</taxon>
        <taxon>Togniniaceae</taxon>
        <taxon>Phaeoacremonium</taxon>
    </lineage>
</organism>
<evidence type="ECO:0000259" key="2">
    <source>
        <dbReference type="Pfam" id="PF10342"/>
    </source>
</evidence>
<evidence type="ECO:0000313" key="3">
    <source>
        <dbReference type="EMBL" id="EOO01572.1"/>
    </source>
</evidence>
<evidence type="ECO:0000313" key="4">
    <source>
        <dbReference type="Proteomes" id="UP000014074"/>
    </source>
</evidence>
<accession>R8BQE4</accession>
<keyword evidence="1" id="KW-0732">Signal</keyword>
<dbReference type="Pfam" id="PF10342">
    <property type="entry name" value="Kre9_KNH"/>
    <property type="match status" value="1"/>
</dbReference>
<name>R8BQE4_PHAM7</name>
<dbReference type="RefSeq" id="XP_007913710.1">
    <property type="nucleotide sequence ID" value="XM_007915519.1"/>
</dbReference>
<dbReference type="InterPro" id="IPR018466">
    <property type="entry name" value="Kre9/Knh1-like_N"/>
</dbReference>
<sequence>MRISLVRGDSLDELATPILIAESVATNEVSYIWQIGDSLGAGDNYWIMVTYLKDQDVINYSSRPRDIDQLALRNSNINYYTAW</sequence>
<keyword evidence="4" id="KW-1185">Reference proteome</keyword>
<dbReference type="Proteomes" id="UP000014074">
    <property type="component" value="Unassembled WGS sequence"/>
</dbReference>
<feature type="domain" description="Yeast cell wall synthesis Kre9/Knh1-like N-terminal" evidence="2">
    <location>
        <begin position="2"/>
        <end position="63"/>
    </location>
</feature>
<proteinExistence type="predicted"/>
<dbReference type="AlphaFoldDB" id="R8BQE4"/>